<evidence type="ECO:0000313" key="8">
    <source>
        <dbReference type="Proteomes" id="UP000087171"/>
    </source>
</evidence>
<dbReference type="EC" id="2.1.1.-" evidence="5"/>
<dbReference type="Gene3D" id="3.40.50.150">
    <property type="entry name" value="Vaccinia Virus protein VP39"/>
    <property type="match status" value="1"/>
</dbReference>
<organism evidence="8 9">
    <name type="scientific">Cicer arietinum</name>
    <name type="common">Chickpea</name>
    <name type="synonym">Garbanzo</name>
    <dbReference type="NCBI Taxonomy" id="3827"/>
    <lineage>
        <taxon>Eukaryota</taxon>
        <taxon>Viridiplantae</taxon>
        <taxon>Streptophyta</taxon>
        <taxon>Embryophyta</taxon>
        <taxon>Tracheophyta</taxon>
        <taxon>Spermatophyta</taxon>
        <taxon>Magnoliopsida</taxon>
        <taxon>eudicotyledons</taxon>
        <taxon>Gunneridae</taxon>
        <taxon>Pentapetalae</taxon>
        <taxon>rosids</taxon>
        <taxon>fabids</taxon>
        <taxon>Fabales</taxon>
        <taxon>Fabaceae</taxon>
        <taxon>Papilionoideae</taxon>
        <taxon>50 kb inversion clade</taxon>
        <taxon>NPAAA clade</taxon>
        <taxon>Hologalegina</taxon>
        <taxon>IRL clade</taxon>
        <taxon>Cicereae</taxon>
        <taxon>Cicer</taxon>
    </lineage>
</organism>
<keyword evidence="2 5" id="KW-0489">Methyltransferase</keyword>
<dbReference type="SUPFAM" id="SSF53335">
    <property type="entry name" value="S-adenosyl-L-methionine-dependent methyltransferases"/>
    <property type="match status" value="1"/>
</dbReference>
<dbReference type="STRING" id="3827.A0A1S2YGZ0"/>
<proteinExistence type="inferred from homology"/>
<dbReference type="PANTHER" id="PTHR13393:SF0">
    <property type="entry name" value="RNA N6-ADENOSINE-METHYLTRANSFERASE METTL16"/>
    <property type="match status" value="1"/>
</dbReference>
<evidence type="ECO:0000313" key="10">
    <source>
        <dbReference type="RefSeq" id="XP_012572416.1"/>
    </source>
</evidence>
<feature type="binding site" evidence="6">
    <location>
        <position position="92"/>
    </location>
    <ligand>
        <name>S-adenosyl-L-methionine</name>
        <dbReference type="ChEBI" id="CHEBI:59789"/>
    </ligand>
</feature>
<dbReference type="GO" id="GO:0070475">
    <property type="term" value="P:rRNA base methylation"/>
    <property type="evidence" value="ECO:0007669"/>
    <property type="project" value="TreeGrafter"/>
</dbReference>
<reference evidence="9 10" key="2">
    <citation type="submission" date="2025-04" db="UniProtKB">
        <authorList>
            <consortium name="RefSeq"/>
        </authorList>
    </citation>
    <scope>IDENTIFICATION</scope>
    <source>
        <tissue evidence="9 10">Etiolated seedlings</tissue>
    </source>
</reference>
<dbReference type="AlphaFoldDB" id="A0A1S2YGZ0"/>
<protein>
    <recommendedName>
        <fullName evidence="5">U6 small nuclear RNA (adenine-(43)-N(6))-methyltransferase</fullName>
        <ecNumber evidence="5">2.1.1.-</ecNumber>
    </recommendedName>
</protein>
<dbReference type="OrthoDB" id="514248at2759"/>
<dbReference type="PANTHER" id="PTHR13393">
    <property type="entry name" value="SAM-DEPENDENT METHYLTRANSFERASE"/>
    <property type="match status" value="1"/>
</dbReference>
<evidence type="ECO:0000256" key="2">
    <source>
        <dbReference type="ARBA" id="ARBA00022603"/>
    </source>
</evidence>
<reference evidence="8" key="1">
    <citation type="journal article" date="2013" name="Nat. Biotechnol.">
        <title>Draft genome sequence of chickpea (Cicer arietinum) provides a resource for trait improvement.</title>
        <authorList>
            <person name="Varshney R.K."/>
            <person name="Song C."/>
            <person name="Saxena R.K."/>
            <person name="Azam S."/>
            <person name="Yu S."/>
            <person name="Sharpe A.G."/>
            <person name="Cannon S."/>
            <person name="Baek J."/>
            <person name="Rosen B.D."/>
            <person name="Tar'an B."/>
            <person name="Millan T."/>
            <person name="Zhang X."/>
            <person name="Ramsay L.D."/>
            <person name="Iwata A."/>
            <person name="Wang Y."/>
            <person name="Nelson W."/>
            <person name="Farmer A.D."/>
            <person name="Gaur P.M."/>
            <person name="Soderlund C."/>
            <person name="Penmetsa R.V."/>
            <person name="Xu C."/>
            <person name="Bharti A.K."/>
            <person name="He W."/>
            <person name="Winter P."/>
            <person name="Zhao S."/>
            <person name="Hane J.K."/>
            <person name="Carrasquilla-Garcia N."/>
            <person name="Condie J.A."/>
            <person name="Upadhyaya H.D."/>
            <person name="Luo M.C."/>
            <person name="Thudi M."/>
            <person name="Gowda C.L."/>
            <person name="Singh N.P."/>
            <person name="Lichtenzveig J."/>
            <person name="Gali K.K."/>
            <person name="Rubio J."/>
            <person name="Nadarajan N."/>
            <person name="Dolezel J."/>
            <person name="Bansal K.C."/>
            <person name="Xu X."/>
            <person name="Edwards D."/>
            <person name="Zhang G."/>
            <person name="Kahl G."/>
            <person name="Gil J."/>
            <person name="Singh K.B."/>
            <person name="Datta S.K."/>
            <person name="Jackson S.A."/>
            <person name="Wang J."/>
            <person name="Cook D.R."/>
        </authorList>
    </citation>
    <scope>NUCLEOTIDE SEQUENCE [LARGE SCALE GENOMIC DNA]</scope>
    <source>
        <strain evidence="8">cv. CDC Frontier</strain>
    </source>
</reference>
<keyword evidence="4 6" id="KW-0949">S-adenosyl-L-methionine</keyword>
<dbReference type="RefSeq" id="XP_004504663.1">
    <property type="nucleotide sequence ID" value="XM_004504606.3"/>
</dbReference>
<sequence>MRGKNKKRKREVEQPTIHPNNKYSENPPDFAHLASLYSSFEPFVQYSHNGHPRIDWTDFNATRELTRVLLHYDHALNWWIPDGQLCPTVPNRSNYIHWLQDLLSSNIIPNTIPTGGKVRGFDIGTGANCIYPLLGASLLGWSFVGSDVTDVAIEWAEKNVNSNPHISELIEIRRVQSNATTPRAEGLHNEESVLSGKIDLSRRTDTEVEPLPILPLDLNACENKNYHGPPILVGVVRDDEKFDFCMCNPPFFESLDEAGLNPKTSCGGTSEEMVCSGGEKAFITRIIEDSTELKHQFRWFTSMIGRKSNLKNLISKLWEVGVTVVKTTEFVQGRTSRWGLAWSFLPLAQKSSTSLPNKNTMSFMLEGLQRQNGAFNVLEDVKSYFSLHGLSCTLNTSSFTVDVVATKDDCDSILKNELPILNQSIYYQPTEKTSNGSSVNLSRDSSCLRISVFQQIPGTLLVKGSLQDRNCLLSGAFSLIFQKLEEALRSKFCTKSV</sequence>
<dbReference type="eggNOG" id="KOG2912">
    <property type="taxonomic scope" value="Eukaryota"/>
</dbReference>
<dbReference type="InterPro" id="IPR029063">
    <property type="entry name" value="SAM-dependent_MTases_sf"/>
</dbReference>
<dbReference type="GO" id="GO:0005634">
    <property type="term" value="C:nucleus"/>
    <property type="evidence" value="ECO:0007669"/>
    <property type="project" value="TreeGrafter"/>
</dbReference>
<evidence type="ECO:0000256" key="3">
    <source>
        <dbReference type="ARBA" id="ARBA00022679"/>
    </source>
</evidence>
<evidence type="ECO:0000313" key="9">
    <source>
        <dbReference type="RefSeq" id="XP_004504663.1"/>
    </source>
</evidence>
<dbReference type="InterPro" id="IPR017182">
    <property type="entry name" value="METTL16/PsiM"/>
</dbReference>
<feature type="region of interest" description="Disordered" evidence="7">
    <location>
        <begin position="1"/>
        <end position="26"/>
    </location>
</feature>
<dbReference type="Proteomes" id="UP000087171">
    <property type="component" value="Chromosome Ca6"/>
</dbReference>
<feature type="binding site" evidence="6">
    <location>
        <position position="147"/>
    </location>
    <ligand>
        <name>S-adenosyl-L-methionine</name>
        <dbReference type="ChEBI" id="CHEBI:59789"/>
    </ligand>
</feature>
<dbReference type="Pfam" id="PF05971">
    <property type="entry name" value="Methyltransf_10"/>
    <property type="match status" value="2"/>
</dbReference>
<dbReference type="GeneID" id="101510943"/>
<dbReference type="InterPro" id="IPR010286">
    <property type="entry name" value="METTL16/RlmF"/>
</dbReference>
<evidence type="ECO:0000256" key="7">
    <source>
        <dbReference type="SAM" id="MobiDB-lite"/>
    </source>
</evidence>
<evidence type="ECO:0000256" key="6">
    <source>
        <dbReference type="PIRSR" id="PIRSR037350-1"/>
    </source>
</evidence>
<accession>A0A1S2YGZ0</accession>
<evidence type="ECO:0000256" key="4">
    <source>
        <dbReference type="ARBA" id="ARBA00022691"/>
    </source>
</evidence>
<dbReference type="GO" id="GO:0008168">
    <property type="term" value="F:methyltransferase activity"/>
    <property type="evidence" value="ECO:0007669"/>
    <property type="project" value="UniProtKB-UniRule"/>
</dbReference>
<comment type="similarity">
    <text evidence="1 5">Belongs to the methyltransferase superfamily. METTL16/RlmF family.</text>
</comment>
<dbReference type="RefSeq" id="XP_012572416.1">
    <property type="nucleotide sequence ID" value="XM_012716962.2"/>
</dbReference>
<dbReference type="FunFam" id="3.40.50.150:FF:000261">
    <property type="entry name" value="U6 small nuclear RNA (adenine-(43)-N(6))-methyltransferase"/>
    <property type="match status" value="1"/>
</dbReference>
<feature type="binding site" evidence="6">
    <location>
        <position position="124"/>
    </location>
    <ligand>
        <name>S-adenosyl-L-methionine</name>
        <dbReference type="ChEBI" id="CHEBI:59789"/>
    </ligand>
</feature>
<feature type="binding site" evidence="6">
    <location>
        <position position="248"/>
    </location>
    <ligand>
        <name>S-adenosyl-L-methionine</name>
        <dbReference type="ChEBI" id="CHEBI:59789"/>
    </ligand>
</feature>
<gene>
    <name evidence="9 10" type="primary">LOC101510943</name>
</gene>
<name>A0A1S2YGZ0_CICAR</name>
<evidence type="ECO:0000256" key="1">
    <source>
        <dbReference type="ARBA" id="ARBA00005878"/>
    </source>
</evidence>
<keyword evidence="8" id="KW-1185">Reference proteome</keyword>
<dbReference type="PaxDb" id="3827-XP_004504663.1"/>
<evidence type="ECO:0000256" key="5">
    <source>
        <dbReference type="PIRNR" id="PIRNR037350"/>
    </source>
</evidence>
<dbReference type="KEGG" id="cam:101510943"/>
<keyword evidence="3 5" id="KW-0808">Transferase</keyword>
<dbReference type="PIRSF" id="PIRSF037350">
    <property type="entry name" value="Mtase_ZK1128_prd"/>
    <property type="match status" value="1"/>
</dbReference>